<sequence>MNQRRFEELGILKQKTRIGIFGSFYEDHKKELTELQQHLHDTLGYDARISENLEKDLSRFHHEKSIRDYTVSELLIEDSHIHIPVFPFPKKTDPHHLSQSVTMEYTMIREKKSHM</sequence>
<dbReference type="EMBL" id="CP075546">
    <property type="protein sequence ID" value="QVV87928.1"/>
    <property type="molecule type" value="Genomic_DNA"/>
</dbReference>
<accession>A0A8E7EG54</accession>
<evidence type="ECO:0000313" key="1">
    <source>
        <dbReference type="EMBL" id="QVV87928.1"/>
    </source>
</evidence>
<keyword evidence="2" id="KW-1185">Reference proteome</keyword>
<reference evidence="1 2" key="1">
    <citation type="submission" date="2021-05" db="EMBL/GenBank/DDBJ databases">
        <title>A novel Methanospirillum isolate from a pyrite-forming mixed culture.</title>
        <authorList>
            <person name="Bunk B."/>
            <person name="Sproer C."/>
            <person name="Spring S."/>
            <person name="Pester M."/>
        </authorList>
    </citation>
    <scope>NUCLEOTIDE SEQUENCE [LARGE SCALE GENOMIC DNA]</scope>
    <source>
        <strain evidence="1 2">J.3.6.1-F.2.7.3</strain>
    </source>
</reference>
<dbReference type="KEGG" id="mrtj:KHC33_11325"/>
<dbReference type="RefSeq" id="WP_214418745.1">
    <property type="nucleotide sequence ID" value="NZ_CP075546.1"/>
</dbReference>
<dbReference type="GeneID" id="65097783"/>
<evidence type="ECO:0000313" key="2">
    <source>
        <dbReference type="Proteomes" id="UP000680656"/>
    </source>
</evidence>
<proteinExistence type="predicted"/>
<dbReference type="Proteomes" id="UP000680656">
    <property type="component" value="Chromosome"/>
</dbReference>
<dbReference type="AlphaFoldDB" id="A0A8E7EG54"/>
<name>A0A8E7EG54_9EURY</name>
<protein>
    <submittedName>
        <fullName evidence="1">Uncharacterized protein</fullName>
    </submittedName>
</protein>
<organism evidence="1 2">
    <name type="scientific">Methanospirillum purgamenti</name>
    <dbReference type="NCBI Taxonomy" id="2834276"/>
    <lineage>
        <taxon>Archaea</taxon>
        <taxon>Methanobacteriati</taxon>
        <taxon>Methanobacteriota</taxon>
        <taxon>Stenosarchaea group</taxon>
        <taxon>Methanomicrobia</taxon>
        <taxon>Methanomicrobiales</taxon>
        <taxon>Methanospirillaceae</taxon>
        <taxon>Methanospirillum</taxon>
    </lineage>
</organism>
<gene>
    <name evidence="1" type="ORF">KHC33_11325</name>
</gene>